<feature type="region of interest" description="Disordered" evidence="1">
    <location>
        <begin position="1"/>
        <end position="21"/>
    </location>
</feature>
<proteinExistence type="predicted"/>
<evidence type="ECO:0000256" key="1">
    <source>
        <dbReference type="SAM" id="MobiDB-lite"/>
    </source>
</evidence>
<protein>
    <submittedName>
        <fullName evidence="2">Uncharacterized protein</fullName>
    </submittedName>
</protein>
<keyword evidence="3" id="KW-1185">Reference proteome</keyword>
<sequence length="101" mass="11368">MHTFPFERLPSPPPSPRCRQGVTAVCPPSGDTDDWLLRLSLEPETPQICSVKVKYSYLVYAICYGRSIGAGHPDFQPYDSSRYATFMPQETNIGVSVEREK</sequence>
<evidence type="ECO:0000313" key="3">
    <source>
        <dbReference type="Proteomes" id="UP000324222"/>
    </source>
</evidence>
<dbReference type="EMBL" id="VSRR010000143">
    <property type="protein sequence ID" value="MPC11059.1"/>
    <property type="molecule type" value="Genomic_DNA"/>
</dbReference>
<reference evidence="2 3" key="1">
    <citation type="submission" date="2019-05" db="EMBL/GenBank/DDBJ databases">
        <title>Another draft genome of Portunus trituberculatus and its Hox gene families provides insights of decapod evolution.</title>
        <authorList>
            <person name="Jeong J.-H."/>
            <person name="Song I."/>
            <person name="Kim S."/>
            <person name="Choi T."/>
            <person name="Kim D."/>
            <person name="Ryu S."/>
            <person name="Kim W."/>
        </authorList>
    </citation>
    <scope>NUCLEOTIDE SEQUENCE [LARGE SCALE GENOMIC DNA]</scope>
    <source>
        <tissue evidence="2">Muscle</tissue>
    </source>
</reference>
<gene>
    <name evidence="2" type="ORF">E2C01_003712</name>
</gene>
<comment type="caution">
    <text evidence="2">The sequence shown here is derived from an EMBL/GenBank/DDBJ whole genome shotgun (WGS) entry which is preliminary data.</text>
</comment>
<name>A0A5B7CNQ1_PORTR</name>
<organism evidence="2 3">
    <name type="scientific">Portunus trituberculatus</name>
    <name type="common">Swimming crab</name>
    <name type="synonym">Neptunus trituberculatus</name>
    <dbReference type="NCBI Taxonomy" id="210409"/>
    <lineage>
        <taxon>Eukaryota</taxon>
        <taxon>Metazoa</taxon>
        <taxon>Ecdysozoa</taxon>
        <taxon>Arthropoda</taxon>
        <taxon>Crustacea</taxon>
        <taxon>Multicrustacea</taxon>
        <taxon>Malacostraca</taxon>
        <taxon>Eumalacostraca</taxon>
        <taxon>Eucarida</taxon>
        <taxon>Decapoda</taxon>
        <taxon>Pleocyemata</taxon>
        <taxon>Brachyura</taxon>
        <taxon>Eubrachyura</taxon>
        <taxon>Portunoidea</taxon>
        <taxon>Portunidae</taxon>
        <taxon>Portuninae</taxon>
        <taxon>Portunus</taxon>
    </lineage>
</organism>
<dbReference type="Proteomes" id="UP000324222">
    <property type="component" value="Unassembled WGS sequence"/>
</dbReference>
<evidence type="ECO:0000313" key="2">
    <source>
        <dbReference type="EMBL" id="MPC11059.1"/>
    </source>
</evidence>
<accession>A0A5B7CNQ1</accession>
<dbReference type="AlphaFoldDB" id="A0A5B7CNQ1"/>